<comment type="pathway">
    <text evidence="2">Phospholipid metabolism; phosphatidylglycerol biosynthesis; phosphatidylglycerol from CDP-diacylglycerol: step 1/2.</text>
</comment>
<dbReference type="InterPro" id="IPR004570">
    <property type="entry name" value="Phosphatidylglycerol_P_synth"/>
</dbReference>
<dbReference type="KEGG" id="vai:BU251_03885"/>
<evidence type="ECO:0000256" key="11">
    <source>
        <dbReference type="ARBA" id="ARBA00023136"/>
    </source>
</evidence>
<dbReference type="OrthoDB" id="9796672at2"/>
<reference evidence="18 19" key="1">
    <citation type="submission" date="2017-01" db="EMBL/GenBank/DDBJ databases">
        <title>First insights into the biology of 'candidatus Vampirococcus archaeovorus'.</title>
        <authorList>
            <person name="Kizina J."/>
            <person name="Jordan S."/>
            <person name="Stueber K."/>
            <person name="Reinhardt R."/>
            <person name="Harder J."/>
        </authorList>
    </citation>
    <scope>NUCLEOTIDE SEQUENCE [LARGE SCALE GENOMIC DNA]</scope>
    <source>
        <strain evidence="18 19">LiM</strain>
    </source>
</reference>
<dbReference type="InterPro" id="IPR043130">
    <property type="entry name" value="CDP-OH_PTrfase_TM_dom"/>
</dbReference>
<evidence type="ECO:0000256" key="13">
    <source>
        <dbReference type="ARBA" id="ARBA00023264"/>
    </source>
</evidence>
<dbReference type="PANTHER" id="PTHR14269:SF62">
    <property type="entry name" value="CDP-DIACYLGLYCEROL--GLYCEROL-3-PHOSPHATE 3-PHOSPHATIDYLTRANSFERASE 1, CHLOROPLASTIC"/>
    <property type="match status" value="1"/>
</dbReference>
<dbReference type="EC" id="2.7.8.5" evidence="4 15"/>
<dbReference type="GO" id="GO:0016020">
    <property type="term" value="C:membrane"/>
    <property type="evidence" value="ECO:0007669"/>
    <property type="project" value="UniProtKB-SubCell"/>
</dbReference>
<proteinExistence type="inferred from homology"/>
<dbReference type="InterPro" id="IPR048254">
    <property type="entry name" value="CDP_ALCOHOL_P_TRANSF_CS"/>
</dbReference>
<keyword evidence="7 16" id="KW-0808">Transferase</keyword>
<feature type="transmembrane region" description="Helical" evidence="17">
    <location>
        <begin position="31"/>
        <end position="53"/>
    </location>
</feature>
<comment type="catalytic activity">
    <reaction evidence="14">
        <text>a CDP-1,2-diacyl-sn-glycerol + sn-glycerol 3-phosphate = a 1,2-diacyl-sn-glycero-3-phospho-(1'-sn-glycero-3'-phosphate) + CMP + H(+)</text>
        <dbReference type="Rhea" id="RHEA:12593"/>
        <dbReference type="ChEBI" id="CHEBI:15378"/>
        <dbReference type="ChEBI" id="CHEBI:57597"/>
        <dbReference type="ChEBI" id="CHEBI:58332"/>
        <dbReference type="ChEBI" id="CHEBI:60110"/>
        <dbReference type="ChEBI" id="CHEBI:60377"/>
        <dbReference type="EC" id="2.7.8.5"/>
    </reaction>
</comment>
<evidence type="ECO:0000256" key="8">
    <source>
        <dbReference type="ARBA" id="ARBA00022692"/>
    </source>
</evidence>
<organism evidence="18 19">
    <name type="scientific">Velamenicoccus archaeovorus</name>
    <dbReference type="NCBI Taxonomy" id="1930593"/>
    <lineage>
        <taxon>Bacteria</taxon>
        <taxon>Pseudomonadati</taxon>
        <taxon>Candidatus Omnitrophota</taxon>
        <taxon>Candidatus Velamenicoccus</taxon>
    </lineage>
</organism>
<name>A0A410P4C7_VELA1</name>
<evidence type="ECO:0000256" key="16">
    <source>
        <dbReference type="RuleBase" id="RU003750"/>
    </source>
</evidence>
<sequence length="196" mass="22013">MNFANKITLFRIISVPFFVACLVFYTPAKDYLRYLAMAIFLLAIVSDVVDGYIARRQRQKTQAGAILDPLADKALLLTAFIFLYRTSKTYLAVALPLWFLLIVISRDIIILVGSAILLATQKNTQITPTWWGKLTTFFQMATVIAVILEYPKAWVVWELAAVFTCISGIDYARKGINILNTEYGSTHAKTTTRTSG</sequence>
<evidence type="ECO:0000256" key="17">
    <source>
        <dbReference type="SAM" id="Phobius"/>
    </source>
</evidence>
<comment type="subcellular location">
    <subcellularLocation>
        <location evidence="1">Membrane</location>
        <topology evidence="1">Multi-pass membrane protein</topology>
    </subcellularLocation>
</comment>
<evidence type="ECO:0000256" key="2">
    <source>
        <dbReference type="ARBA" id="ARBA00005042"/>
    </source>
</evidence>
<feature type="transmembrane region" description="Helical" evidence="17">
    <location>
        <begin position="7"/>
        <end position="25"/>
    </location>
</feature>
<accession>A0A410P4C7</accession>
<evidence type="ECO:0000256" key="10">
    <source>
        <dbReference type="ARBA" id="ARBA00023098"/>
    </source>
</evidence>
<dbReference type="PANTHER" id="PTHR14269">
    <property type="entry name" value="CDP-DIACYLGLYCEROL--GLYCEROL-3-PHOSPHATE 3-PHOSPHATIDYLTRANSFERASE-RELATED"/>
    <property type="match status" value="1"/>
</dbReference>
<dbReference type="GO" id="GO:0046474">
    <property type="term" value="P:glycerophospholipid biosynthetic process"/>
    <property type="evidence" value="ECO:0007669"/>
    <property type="project" value="TreeGrafter"/>
</dbReference>
<dbReference type="RefSeq" id="WP_128699573.1">
    <property type="nucleotide sequence ID" value="NZ_CP019384.1"/>
</dbReference>
<keyword evidence="8 17" id="KW-0812">Transmembrane</keyword>
<keyword evidence="9 17" id="KW-1133">Transmembrane helix</keyword>
<evidence type="ECO:0000256" key="6">
    <source>
        <dbReference type="ARBA" id="ARBA00022516"/>
    </source>
</evidence>
<dbReference type="PIRSF" id="PIRSF000847">
    <property type="entry name" value="Phos_ph_gly_syn"/>
    <property type="match status" value="1"/>
</dbReference>
<gene>
    <name evidence="18" type="ORF">BU251_03885</name>
</gene>
<evidence type="ECO:0000256" key="3">
    <source>
        <dbReference type="ARBA" id="ARBA00010441"/>
    </source>
</evidence>
<evidence type="ECO:0000256" key="15">
    <source>
        <dbReference type="NCBIfam" id="TIGR00560"/>
    </source>
</evidence>
<dbReference type="Proteomes" id="UP000287243">
    <property type="component" value="Chromosome"/>
</dbReference>
<dbReference type="PROSITE" id="PS00379">
    <property type="entry name" value="CDP_ALCOHOL_P_TRANSF"/>
    <property type="match status" value="1"/>
</dbReference>
<evidence type="ECO:0000256" key="1">
    <source>
        <dbReference type="ARBA" id="ARBA00004141"/>
    </source>
</evidence>
<evidence type="ECO:0000256" key="9">
    <source>
        <dbReference type="ARBA" id="ARBA00022989"/>
    </source>
</evidence>
<comment type="similarity">
    <text evidence="3 16">Belongs to the CDP-alcohol phosphatidyltransferase class-I family.</text>
</comment>
<keyword evidence="6" id="KW-0444">Lipid biosynthesis</keyword>
<dbReference type="InterPro" id="IPR000462">
    <property type="entry name" value="CDP-OH_P_trans"/>
</dbReference>
<keyword evidence="19" id="KW-1185">Reference proteome</keyword>
<keyword evidence="11 17" id="KW-0472">Membrane</keyword>
<evidence type="ECO:0000256" key="12">
    <source>
        <dbReference type="ARBA" id="ARBA00023209"/>
    </source>
</evidence>
<keyword evidence="12" id="KW-0594">Phospholipid biosynthesis</keyword>
<evidence type="ECO:0000256" key="5">
    <source>
        <dbReference type="ARBA" id="ARBA00014944"/>
    </source>
</evidence>
<evidence type="ECO:0000256" key="14">
    <source>
        <dbReference type="ARBA" id="ARBA00048586"/>
    </source>
</evidence>
<keyword evidence="10" id="KW-0443">Lipid metabolism</keyword>
<dbReference type="Pfam" id="PF01066">
    <property type="entry name" value="CDP-OH_P_transf"/>
    <property type="match status" value="1"/>
</dbReference>
<protein>
    <recommendedName>
        <fullName evidence="5 15">CDP-diacylglycerol--glycerol-3-phosphate 3-phosphatidyltransferase</fullName>
        <ecNumber evidence="4 15">2.7.8.5</ecNumber>
    </recommendedName>
</protein>
<feature type="transmembrane region" description="Helical" evidence="17">
    <location>
        <begin position="90"/>
        <end position="118"/>
    </location>
</feature>
<evidence type="ECO:0000256" key="4">
    <source>
        <dbReference type="ARBA" id="ARBA00013170"/>
    </source>
</evidence>
<evidence type="ECO:0000313" key="19">
    <source>
        <dbReference type="Proteomes" id="UP000287243"/>
    </source>
</evidence>
<dbReference type="GO" id="GO:0008444">
    <property type="term" value="F:CDP-diacylglycerol-glycerol-3-phosphate 3-phosphatidyltransferase activity"/>
    <property type="evidence" value="ECO:0007669"/>
    <property type="project" value="UniProtKB-UniRule"/>
</dbReference>
<dbReference type="InterPro" id="IPR050324">
    <property type="entry name" value="CDP-alcohol_PTase-I"/>
</dbReference>
<dbReference type="AlphaFoldDB" id="A0A410P4C7"/>
<evidence type="ECO:0000313" key="18">
    <source>
        <dbReference type="EMBL" id="QAT16931.1"/>
    </source>
</evidence>
<evidence type="ECO:0000256" key="7">
    <source>
        <dbReference type="ARBA" id="ARBA00022679"/>
    </source>
</evidence>
<keyword evidence="13" id="KW-1208">Phospholipid metabolism</keyword>
<dbReference type="NCBIfam" id="TIGR00560">
    <property type="entry name" value="pgsA"/>
    <property type="match status" value="1"/>
</dbReference>
<dbReference type="EMBL" id="CP019384">
    <property type="protein sequence ID" value="QAT16931.1"/>
    <property type="molecule type" value="Genomic_DNA"/>
</dbReference>
<feature type="transmembrane region" description="Helical" evidence="17">
    <location>
        <begin position="130"/>
        <end position="148"/>
    </location>
</feature>
<dbReference type="Gene3D" id="1.20.120.1760">
    <property type="match status" value="1"/>
</dbReference>